<accession>A0A7V8RXF9</accession>
<feature type="transmembrane region" description="Helical" evidence="2">
    <location>
        <begin position="20"/>
        <end position="41"/>
    </location>
</feature>
<keyword evidence="2" id="KW-0472">Membrane</keyword>
<evidence type="ECO:0000313" key="5">
    <source>
        <dbReference type="Proteomes" id="UP000037843"/>
    </source>
</evidence>
<keyword evidence="2" id="KW-1133">Transmembrane helix</keyword>
<sequence>MRIFTELVNVTDIDTPKEFAALAMVLVSPIAASVAAAWGTATFAHRRKVGKALGAIADDTGAIREQTENDHDTNMRADFDKALVGIAKALDGITRIEIRQNQQANELQEARRDIGGLREEVRTERTERGRADEHIRELIEHWPR</sequence>
<organism evidence="3 5">
    <name type="scientific">Mycobacteroides immunogenum</name>
    <dbReference type="NCBI Taxonomy" id="83262"/>
    <lineage>
        <taxon>Bacteria</taxon>
        <taxon>Bacillati</taxon>
        <taxon>Actinomycetota</taxon>
        <taxon>Actinomycetes</taxon>
        <taxon>Mycobacteriales</taxon>
        <taxon>Mycobacteriaceae</taxon>
        <taxon>Mycobacteroides</taxon>
    </lineage>
</organism>
<dbReference type="AlphaFoldDB" id="A0A7V8RXF9"/>
<proteinExistence type="predicted"/>
<dbReference type="KEGG" id="miz:BAB75_19050"/>
<evidence type="ECO:0000256" key="2">
    <source>
        <dbReference type="SAM" id="Phobius"/>
    </source>
</evidence>
<gene>
    <name evidence="3" type="ORF">AN908_07690</name>
    <name evidence="4" type="ORF">AN912_12095</name>
</gene>
<evidence type="ECO:0000256" key="1">
    <source>
        <dbReference type="SAM" id="Coils"/>
    </source>
</evidence>
<feature type="coiled-coil region" evidence="1">
    <location>
        <begin position="93"/>
        <end position="127"/>
    </location>
</feature>
<keyword evidence="2" id="KW-0812">Transmembrane</keyword>
<dbReference type="OrthoDB" id="9998216at2"/>
<comment type="caution">
    <text evidence="3">The sequence shown here is derived from an EMBL/GenBank/DDBJ whole genome shotgun (WGS) entry which is preliminary data.</text>
</comment>
<evidence type="ECO:0000313" key="6">
    <source>
        <dbReference type="Proteomes" id="UP000037962"/>
    </source>
</evidence>
<dbReference type="EMBL" id="LJFO01000003">
    <property type="protein sequence ID" value="KPG14411.1"/>
    <property type="molecule type" value="Genomic_DNA"/>
</dbReference>
<keyword evidence="6" id="KW-1185">Reference proteome</keyword>
<dbReference type="GeneID" id="45765965"/>
<dbReference type="RefSeq" id="WP_043077833.1">
    <property type="nucleotide sequence ID" value="NZ_CP011530.1"/>
</dbReference>
<dbReference type="Proteomes" id="UP000037843">
    <property type="component" value="Unassembled WGS sequence"/>
</dbReference>
<evidence type="ECO:0000313" key="4">
    <source>
        <dbReference type="EMBL" id="KPG34081.1"/>
    </source>
</evidence>
<dbReference type="Proteomes" id="UP000037962">
    <property type="component" value="Unassembled WGS sequence"/>
</dbReference>
<protein>
    <submittedName>
        <fullName evidence="3">Uncharacterized protein</fullName>
    </submittedName>
</protein>
<name>A0A7V8RXF9_9MYCO</name>
<dbReference type="EMBL" id="LJFS01000012">
    <property type="protein sequence ID" value="KPG34081.1"/>
    <property type="molecule type" value="Genomic_DNA"/>
</dbReference>
<keyword evidence="1" id="KW-0175">Coiled coil</keyword>
<evidence type="ECO:0000313" key="3">
    <source>
        <dbReference type="EMBL" id="KPG14411.1"/>
    </source>
</evidence>
<reference evidence="5 6" key="1">
    <citation type="submission" date="2015-09" db="EMBL/GenBank/DDBJ databases">
        <title>Genome Sequences of Mycobacterium immunogenum Isolates, Recuperated from a Chloraminated Drinking Water Distribution System Simulator Subjected to Episodes of Nitrification.</title>
        <authorList>
            <person name="Gomez-Alvarez V."/>
            <person name="Revetta R.P."/>
        </authorList>
    </citation>
    <scope>NUCLEOTIDE SEQUENCE [LARGE SCALE GENOMIC DNA]</scope>
    <source>
        <strain evidence="3 5">H008</strain>
        <strain evidence="4 6">H076</strain>
    </source>
</reference>